<dbReference type="PANTHER" id="PTHR11977:SF130">
    <property type="entry name" value="SEVERIN"/>
    <property type="match status" value="1"/>
</dbReference>
<dbReference type="AlphaFoldDB" id="A0A443RT34"/>
<dbReference type="InterPro" id="IPR029006">
    <property type="entry name" value="ADF-H/Gelsolin-like_dom_sf"/>
</dbReference>
<evidence type="ECO:0000313" key="1">
    <source>
        <dbReference type="EMBL" id="RWS18434.1"/>
    </source>
</evidence>
<dbReference type="Proteomes" id="UP000288716">
    <property type="component" value="Unassembled WGS sequence"/>
</dbReference>
<dbReference type="GO" id="GO:0015629">
    <property type="term" value="C:actin cytoskeleton"/>
    <property type="evidence" value="ECO:0007669"/>
    <property type="project" value="TreeGrafter"/>
</dbReference>
<name>A0A443RT34_9ACAR</name>
<dbReference type="VEuPathDB" id="VectorBase:LDEU013606"/>
<dbReference type="InterPro" id="IPR007122">
    <property type="entry name" value="Villin/Gelsolin"/>
</dbReference>
<evidence type="ECO:0000313" key="2">
    <source>
        <dbReference type="Proteomes" id="UP000288716"/>
    </source>
</evidence>
<dbReference type="Gene3D" id="3.40.20.10">
    <property type="entry name" value="Severin"/>
    <property type="match status" value="1"/>
</dbReference>
<dbReference type="GO" id="GO:0005737">
    <property type="term" value="C:cytoplasm"/>
    <property type="evidence" value="ECO:0007669"/>
    <property type="project" value="TreeGrafter"/>
</dbReference>
<dbReference type="GO" id="GO:0008154">
    <property type="term" value="P:actin polymerization or depolymerization"/>
    <property type="evidence" value="ECO:0007669"/>
    <property type="project" value="TreeGrafter"/>
</dbReference>
<keyword evidence="2" id="KW-1185">Reference proteome</keyword>
<proteinExistence type="predicted"/>
<accession>A0A443RT34</accession>
<feature type="non-terminal residue" evidence="1">
    <location>
        <position position="141"/>
    </location>
</feature>
<gene>
    <name evidence="1" type="ORF">B4U80_14613</name>
</gene>
<dbReference type="PANTHER" id="PTHR11977">
    <property type="entry name" value="VILLIN"/>
    <property type="match status" value="1"/>
</dbReference>
<reference evidence="1 2" key="1">
    <citation type="journal article" date="2018" name="Gigascience">
        <title>Genomes of trombidid mites reveal novel predicted allergens and laterally-transferred genes associated with secondary metabolism.</title>
        <authorList>
            <person name="Dong X."/>
            <person name="Chaisiri K."/>
            <person name="Xia D."/>
            <person name="Armstrong S.D."/>
            <person name="Fang Y."/>
            <person name="Donnelly M.J."/>
            <person name="Kadowaki T."/>
            <person name="McGarry J.W."/>
            <person name="Darby A.C."/>
            <person name="Makepeace B.L."/>
        </authorList>
    </citation>
    <scope>NUCLEOTIDE SEQUENCE [LARGE SCALE GENOMIC DNA]</scope>
    <source>
        <strain evidence="1">UoL-UT</strain>
    </source>
</reference>
<protein>
    <submittedName>
        <fullName evidence="1">Advillin-like protein</fullName>
    </submittedName>
</protein>
<dbReference type="SUPFAM" id="SSF55753">
    <property type="entry name" value="Actin depolymerizing proteins"/>
    <property type="match status" value="1"/>
</dbReference>
<organism evidence="1 2">
    <name type="scientific">Leptotrombidium deliense</name>
    <dbReference type="NCBI Taxonomy" id="299467"/>
    <lineage>
        <taxon>Eukaryota</taxon>
        <taxon>Metazoa</taxon>
        <taxon>Ecdysozoa</taxon>
        <taxon>Arthropoda</taxon>
        <taxon>Chelicerata</taxon>
        <taxon>Arachnida</taxon>
        <taxon>Acari</taxon>
        <taxon>Acariformes</taxon>
        <taxon>Trombidiformes</taxon>
        <taxon>Prostigmata</taxon>
        <taxon>Anystina</taxon>
        <taxon>Parasitengona</taxon>
        <taxon>Trombiculoidea</taxon>
        <taxon>Trombiculidae</taxon>
        <taxon>Leptotrombidium</taxon>
    </lineage>
</organism>
<comment type="caution">
    <text evidence="1">The sequence shown here is derived from an EMBL/GenBank/DDBJ whole genome shotgun (WGS) entry which is preliminary data.</text>
</comment>
<dbReference type="GO" id="GO:0051015">
    <property type="term" value="F:actin filament binding"/>
    <property type="evidence" value="ECO:0007669"/>
    <property type="project" value="InterPro"/>
</dbReference>
<sequence length="141" mass="16316">MIPDNKSSLFWFKCYVSSLITKEDSKRKQSEKNLYGINSSRKINKVDNLLFTENANLVAKLQLVDFGDGRKFVNCVENDQLKPVGNDDIGVFFTNKCYVVIYSLMNGFENFIYIWIGDHSLPKDRKIAQREAVKLDENEFS</sequence>
<dbReference type="EMBL" id="NCKV01039770">
    <property type="protein sequence ID" value="RWS18434.1"/>
    <property type="molecule type" value="Genomic_DNA"/>
</dbReference>